<dbReference type="Pfam" id="PF00639">
    <property type="entry name" value="Rotamase"/>
    <property type="match status" value="1"/>
</dbReference>
<comment type="catalytic activity">
    <reaction evidence="2">
        <text>[protein]-peptidylproline (omega=180) = [protein]-peptidylproline (omega=0)</text>
        <dbReference type="Rhea" id="RHEA:16237"/>
        <dbReference type="Rhea" id="RHEA-COMP:10747"/>
        <dbReference type="Rhea" id="RHEA-COMP:10748"/>
        <dbReference type="ChEBI" id="CHEBI:83833"/>
        <dbReference type="ChEBI" id="CHEBI:83834"/>
        <dbReference type="EC" id="5.2.1.8"/>
    </reaction>
</comment>
<feature type="region of interest" description="Disordered" evidence="3">
    <location>
        <begin position="83"/>
        <end position="118"/>
    </location>
</feature>
<dbReference type="PROSITE" id="PS50198">
    <property type="entry name" value="PPIC_PPIASE_2"/>
    <property type="match status" value="1"/>
</dbReference>
<protein>
    <recommendedName>
        <fullName evidence="2">Peptidyl-prolyl cis-trans isomerase</fullName>
        <ecNumber evidence="2">5.2.1.8</ecNumber>
    </recommendedName>
</protein>
<sequence length="267" mass="28428">MSYEKGAPVLVLTSAPVADAVSEQTIKNTVAEFPLKPRTASGEIASLACSALEAKGAQSTPAAASKQCTAVCAYFMAPKAAVDDVFKDPGGGEEAKDRRRRGQEPPVAAHPAAPPRVRLQTVAGRRLEHGREPGRLQRCGQPHDPVRRRDATRTQAEAEAALRRALRQLLEEQAVDRAKAKVPTNSKKAGMDSVTPSARCMSLCKEMSECSSASKGGHMCGDLGWVNEEELKGFGPSFAEVIRALGVGQWSDVVSSPHGVHLVQRIA</sequence>
<comment type="caution">
    <text evidence="5">The sequence shown here is derived from an EMBL/GenBank/DDBJ whole genome shotgun (WGS) entry which is preliminary data.</text>
</comment>
<keyword evidence="6" id="KW-1185">Reference proteome</keyword>
<gene>
    <name evidence="5" type="ORF">PCOR1329_LOCUS56451</name>
</gene>
<dbReference type="InterPro" id="IPR000297">
    <property type="entry name" value="PPIase_PpiC"/>
</dbReference>
<dbReference type="InterPro" id="IPR046357">
    <property type="entry name" value="PPIase_dom_sf"/>
</dbReference>
<keyword evidence="1 2" id="KW-0413">Isomerase</keyword>
<dbReference type="SUPFAM" id="SSF54534">
    <property type="entry name" value="FKBP-like"/>
    <property type="match status" value="1"/>
</dbReference>
<feature type="domain" description="PpiC" evidence="4">
    <location>
        <begin position="157"/>
        <end position="267"/>
    </location>
</feature>
<keyword evidence="1 2" id="KW-0697">Rotamase</keyword>
<name>A0ABN9VEC9_9DINO</name>
<evidence type="ECO:0000259" key="4">
    <source>
        <dbReference type="PROSITE" id="PS50198"/>
    </source>
</evidence>
<proteinExistence type="predicted"/>
<evidence type="ECO:0000256" key="3">
    <source>
        <dbReference type="SAM" id="MobiDB-lite"/>
    </source>
</evidence>
<accession>A0ABN9VEC9</accession>
<organism evidence="5 6">
    <name type="scientific">Prorocentrum cordatum</name>
    <dbReference type="NCBI Taxonomy" id="2364126"/>
    <lineage>
        <taxon>Eukaryota</taxon>
        <taxon>Sar</taxon>
        <taxon>Alveolata</taxon>
        <taxon>Dinophyceae</taxon>
        <taxon>Prorocentrales</taxon>
        <taxon>Prorocentraceae</taxon>
        <taxon>Prorocentrum</taxon>
    </lineage>
</organism>
<reference evidence="5" key="1">
    <citation type="submission" date="2023-10" db="EMBL/GenBank/DDBJ databases">
        <authorList>
            <person name="Chen Y."/>
            <person name="Shah S."/>
            <person name="Dougan E. K."/>
            <person name="Thang M."/>
            <person name="Chan C."/>
        </authorList>
    </citation>
    <scope>NUCLEOTIDE SEQUENCE [LARGE SCALE GENOMIC DNA]</scope>
</reference>
<dbReference type="EMBL" id="CAUYUJ010016948">
    <property type="protein sequence ID" value="CAK0870309.1"/>
    <property type="molecule type" value="Genomic_DNA"/>
</dbReference>
<evidence type="ECO:0000313" key="6">
    <source>
        <dbReference type="Proteomes" id="UP001189429"/>
    </source>
</evidence>
<dbReference type="Gene3D" id="3.10.50.40">
    <property type="match status" value="1"/>
</dbReference>
<evidence type="ECO:0000256" key="2">
    <source>
        <dbReference type="RuleBase" id="RU363014"/>
    </source>
</evidence>
<dbReference type="Proteomes" id="UP001189429">
    <property type="component" value="Unassembled WGS sequence"/>
</dbReference>
<evidence type="ECO:0000313" key="5">
    <source>
        <dbReference type="EMBL" id="CAK0870309.1"/>
    </source>
</evidence>
<evidence type="ECO:0000256" key="1">
    <source>
        <dbReference type="PROSITE-ProRule" id="PRU00278"/>
    </source>
</evidence>
<dbReference type="EC" id="5.2.1.8" evidence="2"/>